<dbReference type="InterPro" id="IPR006001">
    <property type="entry name" value="Therm_gnt_kin"/>
</dbReference>
<dbReference type="GO" id="GO:0019521">
    <property type="term" value="P:D-gluconate metabolic process"/>
    <property type="evidence" value="ECO:0007669"/>
    <property type="project" value="UniProtKB-KW"/>
</dbReference>
<protein>
    <recommendedName>
        <fullName evidence="3 10">Gluconokinase</fullName>
        <ecNumber evidence="3 10">2.7.1.12</ecNumber>
    </recommendedName>
</protein>
<dbReference type="AlphaFoldDB" id="A0A850P3E0"/>
<dbReference type="GO" id="GO:0046316">
    <property type="term" value="F:gluconokinase activity"/>
    <property type="evidence" value="ECO:0007669"/>
    <property type="project" value="UniProtKB-EC"/>
</dbReference>
<sequence length="180" mass="19934">MTAPLPIAEGIRPRILVIMGVSGCGKTTIAEGLQNTLGWPYEEGDRLHPAANVEKMASGIPLTDEDRWPWLDRCRTWIDGHARDGGILTCSALKRSYRDRLRSGGSDVLFVYLKVPEFVLRDRLAHRTGHYMPPSLLPSQLATLEEPGEDEAALWIEVQHTPAEAVARVIGMLRARDGVV</sequence>
<keyword evidence="8" id="KW-0311">Gluconate utilization</keyword>
<dbReference type="EMBL" id="JABXXR010000004">
    <property type="protein sequence ID" value="NVN39185.1"/>
    <property type="molecule type" value="Genomic_DNA"/>
</dbReference>
<comment type="pathway">
    <text evidence="1">Carbohydrate acid metabolism.</text>
</comment>
<evidence type="ECO:0000256" key="4">
    <source>
        <dbReference type="ARBA" id="ARBA00022679"/>
    </source>
</evidence>
<organism evidence="11 12">
    <name type="scientific">Ameyamaea chiangmaiensis</name>
    <dbReference type="NCBI Taxonomy" id="442969"/>
    <lineage>
        <taxon>Bacteria</taxon>
        <taxon>Pseudomonadati</taxon>
        <taxon>Pseudomonadota</taxon>
        <taxon>Alphaproteobacteria</taxon>
        <taxon>Acetobacterales</taxon>
        <taxon>Acetobacteraceae</taxon>
        <taxon>Ameyamaea</taxon>
    </lineage>
</organism>
<dbReference type="PANTHER" id="PTHR43442:SF3">
    <property type="entry name" value="GLUCONOKINASE-RELATED"/>
    <property type="match status" value="1"/>
</dbReference>
<evidence type="ECO:0000256" key="3">
    <source>
        <dbReference type="ARBA" id="ARBA00012054"/>
    </source>
</evidence>
<comment type="similarity">
    <text evidence="2 10">Belongs to the gluconokinase GntK/GntV family.</text>
</comment>
<evidence type="ECO:0000313" key="11">
    <source>
        <dbReference type="EMBL" id="NVN39185.1"/>
    </source>
</evidence>
<evidence type="ECO:0000256" key="8">
    <source>
        <dbReference type="ARBA" id="ARBA00023064"/>
    </source>
</evidence>
<evidence type="ECO:0000256" key="2">
    <source>
        <dbReference type="ARBA" id="ARBA00008420"/>
    </source>
</evidence>
<evidence type="ECO:0000256" key="10">
    <source>
        <dbReference type="RuleBase" id="RU363066"/>
    </source>
</evidence>
<dbReference type="GO" id="GO:0005524">
    <property type="term" value="F:ATP binding"/>
    <property type="evidence" value="ECO:0007669"/>
    <property type="project" value="UniProtKB-KW"/>
</dbReference>
<dbReference type="RefSeq" id="WP_176612205.1">
    <property type="nucleotide sequence ID" value="NZ_JABXXR010000004.1"/>
</dbReference>
<keyword evidence="7 10" id="KW-0067">ATP-binding</keyword>
<gene>
    <name evidence="11" type="ORF">HUK82_01210</name>
</gene>
<dbReference type="Gene3D" id="3.40.50.300">
    <property type="entry name" value="P-loop containing nucleotide triphosphate hydrolases"/>
    <property type="match status" value="1"/>
</dbReference>
<proteinExistence type="inferred from homology"/>
<dbReference type="Pfam" id="PF13238">
    <property type="entry name" value="AAA_18"/>
    <property type="match status" value="1"/>
</dbReference>
<evidence type="ECO:0000313" key="12">
    <source>
        <dbReference type="Proteomes" id="UP000585665"/>
    </source>
</evidence>
<dbReference type="GO" id="GO:0005737">
    <property type="term" value="C:cytoplasm"/>
    <property type="evidence" value="ECO:0007669"/>
    <property type="project" value="TreeGrafter"/>
</dbReference>
<accession>A0A850P3E0</accession>
<dbReference type="CDD" id="cd02021">
    <property type="entry name" value="GntK"/>
    <property type="match status" value="1"/>
</dbReference>
<reference evidence="11 12" key="1">
    <citation type="submission" date="2020-06" db="EMBL/GenBank/DDBJ databases">
        <title>Description of novel acetic acid bacteria.</title>
        <authorList>
            <person name="Sombolestani A."/>
        </authorList>
    </citation>
    <scope>NUCLEOTIDE SEQUENCE [LARGE SCALE GENOMIC DNA]</scope>
    <source>
        <strain evidence="11 12">LMG 27010</strain>
    </source>
</reference>
<evidence type="ECO:0000256" key="9">
    <source>
        <dbReference type="ARBA" id="ARBA00048090"/>
    </source>
</evidence>
<dbReference type="NCBIfam" id="TIGR01313">
    <property type="entry name" value="therm_gnt_kin"/>
    <property type="match status" value="1"/>
</dbReference>
<dbReference type="FunFam" id="3.40.50.300:FF:000522">
    <property type="entry name" value="Gluconokinase"/>
    <property type="match status" value="1"/>
</dbReference>
<dbReference type="PANTHER" id="PTHR43442">
    <property type="entry name" value="GLUCONOKINASE-RELATED"/>
    <property type="match status" value="1"/>
</dbReference>
<name>A0A850P3E0_9PROT</name>
<dbReference type="Proteomes" id="UP000585665">
    <property type="component" value="Unassembled WGS sequence"/>
</dbReference>
<keyword evidence="12" id="KW-1185">Reference proteome</keyword>
<evidence type="ECO:0000256" key="5">
    <source>
        <dbReference type="ARBA" id="ARBA00022741"/>
    </source>
</evidence>
<dbReference type="EC" id="2.7.1.12" evidence="3 10"/>
<dbReference type="SUPFAM" id="SSF52540">
    <property type="entry name" value="P-loop containing nucleoside triphosphate hydrolases"/>
    <property type="match status" value="1"/>
</dbReference>
<evidence type="ECO:0000256" key="1">
    <source>
        <dbReference type="ARBA" id="ARBA00004761"/>
    </source>
</evidence>
<evidence type="ECO:0000256" key="6">
    <source>
        <dbReference type="ARBA" id="ARBA00022777"/>
    </source>
</evidence>
<dbReference type="InterPro" id="IPR027417">
    <property type="entry name" value="P-loop_NTPase"/>
</dbReference>
<keyword evidence="4 10" id="KW-0808">Transferase</keyword>
<comment type="catalytic activity">
    <reaction evidence="9 10">
        <text>D-gluconate + ATP = 6-phospho-D-gluconate + ADP + H(+)</text>
        <dbReference type="Rhea" id="RHEA:19433"/>
        <dbReference type="ChEBI" id="CHEBI:15378"/>
        <dbReference type="ChEBI" id="CHEBI:18391"/>
        <dbReference type="ChEBI" id="CHEBI:30616"/>
        <dbReference type="ChEBI" id="CHEBI:58759"/>
        <dbReference type="ChEBI" id="CHEBI:456216"/>
        <dbReference type="EC" id="2.7.1.12"/>
    </reaction>
</comment>
<comment type="caution">
    <text evidence="11">The sequence shown here is derived from an EMBL/GenBank/DDBJ whole genome shotgun (WGS) entry which is preliminary data.</text>
</comment>
<keyword evidence="6 10" id="KW-0418">Kinase</keyword>
<evidence type="ECO:0000256" key="7">
    <source>
        <dbReference type="ARBA" id="ARBA00022840"/>
    </source>
</evidence>
<keyword evidence="5 10" id="KW-0547">Nucleotide-binding</keyword>